<feature type="compositionally biased region" description="Acidic residues" evidence="1">
    <location>
        <begin position="142"/>
        <end position="154"/>
    </location>
</feature>
<evidence type="ECO:0000313" key="3">
    <source>
        <dbReference type="Proteomes" id="UP000572817"/>
    </source>
</evidence>
<gene>
    <name evidence="2" type="ORF">GTA08_BOTSDO13567</name>
</gene>
<feature type="compositionally biased region" description="Basic and acidic residues" evidence="1">
    <location>
        <begin position="125"/>
        <end position="139"/>
    </location>
</feature>
<dbReference type="EMBL" id="WWBZ02000012">
    <property type="protein sequence ID" value="KAF4310877.1"/>
    <property type="molecule type" value="Genomic_DNA"/>
</dbReference>
<evidence type="ECO:0000256" key="1">
    <source>
        <dbReference type="SAM" id="MobiDB-lite"/>
    </source>
</evidence>
<feature type="region of interest" description="Disordered" evidence="1">
    <location>
        <begin position="386"/>
        <end position="411"/>
    </location>
</feature>
<comment type="caution">
    <text evidence="2">The sequence shown here is derived from an EMBL/GenBank/DDBJ whole genome shotgun (WGS) entry which is preliminary data.</text>
</comment>
<dbReference type="AlphaFoldDB" id="A0A8H4J0U3"/>
<dbReference type="Proteomes" id="UP000572817">
    <property type="component" value="Unassembled WGS sequence"/>
</dbReference>
<keyword evidence="3" id="KW-1185">Reference proteome</keyword>
<feature type="region of interest" description="Disordered" evidence="1">
    <location>
        <begin position="120"/>
        <end position="154"/>
    </location>
</feature>
<reference evidence="2" key="1">
    <citation type="submission" date="2020-04" db="EMBL/GenBank/DDBJ databases">
        <title>Genome Assembly and Annotation of Botryosphaeria dothidea sdau 11-99, a Latent Pathogen of Apple Fruit Ring Rot in China.</title>
        <authorList>
            <person name="Yu C."/>
            <person name="Diao Y."/>
            <person name="Lu Q."/>
            <person name="Zhao J."/>
            <person name="Cui S."/>
            <person name="Peng C."/>
            <person name="He B."/>
            <person name="Liu H."/>
        </authorList>
    </citation>
    <scope>NUCLEOTIDE SEQUENCE [LARGE SCALE GENOMIC DNA]</scope>
    <source>
        <strain evidence="2">Sdau11-99</strain>
    </source>
</reference>
<sequence length="411" mass="45132">MSTSTRAIRDPADFDDGPARLPTKRVKLLTGAPDPAKLSWDEDSLLDDWTPVVGRFLKRKFDGEEHGDEEPATTASRWRSIPLSRNAHIHTGFTQESPLRKDFLYAPTFAGVEHSFALSSQTSTVDHEDGVPSPKHDTGVTDNEEETDDDDDDENFIEHSIAVHDDTRSSQVLPAADDDTFTTTILDSFHSTTSCDSLDGSASSELPSDLPAARLPRTITALRDIPTASHLRRIVPQTVVVNMLVGIIAILPARAVRTRRGPLRDLVELLVGDESASGLKLSFWFAHEDDDDGSQQRRQQRGSGGDPLREALRGLRVRDVVLVENVALDTFREKVFGYGLRQSMQRNQTRVQLVARDGVDRVAGVAGVEKVVGVKEWVWRLVNPGVEGKKRGGAGDDGGEGDAYLPPDTQE</sequence>
<evidence type="ECO:0000313" key="2">
    <source>
        <dbReference type="EMBL" id="KAF4310877.1"/>
    </source>
</evidence>
<organism evidence="2 3">
    <name type="scientific">Botryosphaeria dothidea</name>
    <dbReference type="NCBI Taxonomy" id="55169"/>
    <lineage>
        <taxon>Eukaryota</taxon>
        <taxon>Fungi</taxon>
        <taxon>Dikarya</taxon>
        <taxon>Ascomycota</taxon>
        <taxon>Pezizomycotina</taxon>
        <taxon>Dothideomycetes</taxon>
        <taxon>Dothideomycetes incertae sedis</taxon>
        <taxon>Botryosphaeriales</taxon>
        <taxon>Botryosphaeriaceae</taxon>
        <taxon>Botryosphaeria</taxon>
    </lineage>
</organism>
<protein>
    <submittedName>
        <fullName evidence="2">Uncharacterized protein</fullName>
    </submittedName>
</protein>
<proteinExistence type="predicted"/>
<name>A0A8H4J0U3_9PEZI</name>
<accession>A0A8H4J0U3</accession>
<dbReference type="OrthoDB" id="5378679at2759"/>